<dbReference type="SUPFAM" id="SSF53955">
    <property type="entry name" value="Lysozyme-like"/>
    <property type="match status" value="1"/>
</dbReference>
<comment type="similarity">
    <text evidence="3">In the N-terminal section; belongs to the glycosyltransferase 51 family.</text>
</comment>
<gene>
    <name evidence="19" type="ORF">FSB78_14105</name>
</gene>
<evidence type="ECO:0000256" key="11">
    <source>
        <dbReference type="ARBA" id="ARBA00023268"/>
    </source>
</evidence>
<evidence type="ECO:0000256" key="8">
    <source>
        <dbReference type="ARBA" id="ARBA00022801"/>
    </source>
</evidence>
<dbReference type="PANTHER" id="PTHR32282:SF33">
    <property type="entry name" value="PEPTIDOGLYCAN GLYCOSYLTRANSFERASE"/>
    <property type="match status" value="1"/>
</dbReference>
<dbReference type="NCBIfam" id="TIGR02074">
    <property type="entry name" value="PBP_1a_fam"/>
    <property type="match status" value="1"/>
</dbReference>
<dbReference type="PANTHER" id="PTHR32282">
    <property type="entry name" value="BINDING PROTEIN TRANSPEPTIDASE, PUTATIVE-RELATED"/>
    <property type="match status" value="1"/>
</dbReference>
<evidence type="ECO:0000256" key="10">
    <source>
        <dbReference type="ARBA" id="ARBA00022984"/>
    </source>
</evidence>
<evidence type="ECO:0000256" key="13">
    <source>
        <dbReference type="ARBA" id="ARBA00034000"/>
    </source>
</evidence>
<keyword evidence="11" id="KW-0511">Multifunctional enzyme</keyword>
<evidence type="ECO:0000313" key="19">
    <source>
        <dbReference type="EMBL" id="TXC71961.1"/>
    </source>
</evidence>
<keyword evidence="16" id="KW-0812">Transmembrane</keyword>
<feature type="domain" description="Penicillin-binding protein transpeptidase" evidence="17">
    <location>
        <begin position="361"/>
        <end position="617"/>
    </location>
</feature>
<proteinExistence type="inferred from homology"/>
<comment type="caution">
    <text evidence="19">The sequence shown here is derived from an EMBL/GenBank/DDBJ whole genome shotgun (WGS) entry which is preliminary data.</text>
</comment>
<comment type="similarity">
    <text evidence="2">In the C-terminal section; belongs to the transpeptidase family.</text>
</comment>
<keyword evidence="9" id="KW-0133">Cell shape</keyword>
<dbReference type="InterPro" id="IPR001264">
    <property type="entry name" value="Glyco_trans_51"/>
</dbReference>
<comment type="catalytic activity">
    <reaction evidence="13">
        <text>Preferential cleavage: (Ac)2-L-Lys-D-Ala-|-D-Ala. Also transpeptidation of peptidyl-alanyl moieties that are N-acyl substituents of D-alanine.</text>
        <dbReference type="EC" id="3.4.16.4"/>
    </reaction>
</comment>
<feature type="domain" description="Glycosyl transferase family 51" evidence="18">
    <location>
        <begin position="118"/>
        <end position="279"/>
    </location>
</feature>
<dbReference type="Gene3D" id="3.40.710.10">
    <property type="entry name" value="DD-peptidase/beta-lactamase superfamily"/>
    <property type="match status" value="1"/>
</dbReference>
<comment type="catalytic activity">
    <reaction evidence="14">
        <text>[GlcNAc-(1-&gt;4)-Mur2Ac(oyl-L-Ala-gamma-D-Glu-L-Lys-D-Ala-D-Ala)](n)-di-trans,octa-cis-undecaprenyl diphosphate + beta-D-GlcNAc-(1-&gt;4)-Mur2Ac(oyl-L-Ala-gamma-D-Glu-L-Lys-D-Ala-D-Ala)-di-trans,octa-cis-undecaprenyl diphosphate = [GlcNAc-(1-&gt;4)-Mur2Ac(oyl-L-Ala-gamma-D-Glu-L-Lys-D-Ala-D-Ala)](n+1)-di-trans,octa-cis-undecaprenyl diphosphate + di-trans,octa-cis-undecaprenyl diphosphate + H(+)</text>
        <dbReference type="Rhea" id="RHEA:23708"/>
        <dbReference type="Rhea" id="RHEA-COMP:9602"/>
        <dbReference type="Rhea" id="RHEA-COMP:9603"/>
        <dbReference type="ChEBI" id="CHEBI:15378"/>
        <dbReference type="ChEBI" id="CHEBI:58405"/>
        <dbReference type="ChEBI" id="CHEBI:60033"/>
        <dbReference type="ChEBI" id="CHEBI:78435"/>
        <dbReference type="EC" id="2.4.99.28"/>
    </reaction>
</comment>
<evidence type="ECO:0000256" key="15">
    <source>
        <dbReference type="SAM" id="MobiDB-lite"/>
    </source>
</evidence>
<dbReference type="InterPro" id="IPR001460">
    <property type="entry name" value="PCN-bd_Tpept"/>
</dbReference>
<dbReference type="Gene3D" id="1.10.3810.10">
    <property type="entry name" value="Biosynthetic peptidoglycan transglycosylase-like"/>
    <property type="match status" value="1"/>
</dbReference>
<evidence type="ECO:0000256" key="3">
    <source>
        <dbReference type="ARBA" id="ARBA00007739"/>
    </source>
</evidence>
<dbReference type="InterPro" id="IPR023346">
    <property type="entry name" value="Lysozyme-like_dom_sf"/>
</dbReference>
<dbReference type="Pfam" id="PF00905">
    <property type="entry name" value="Transpeptidase"/>
    <property type="match status" value="1"/>
</dbReference>
<evidence type="ECO:0000256" key="4">
    <source>
        <dbReference type="ARBA" id="ARBA00022645"/>
    </source>
</evidence>
<evidence type="ECO:0000256" key="7">
    <source>
        <dbReference type="ARBA" id="ARBA00022679"/>
    </source>
</evidence>
<evidence type="ECO:0000259" key="18">
    <source>
        <dbReference type="Pfam" id="PF00912"/>
    </source>
</evidence>
<dbReference type="GO" id="GO:0009252">
    <property type="term" value="P:peptidoglycan biosynthetic process"/>
    <property type="evidence" value="ECO:0007669"/>
    <property type="project" value="UniProtKB-UniPathway"/>
</dbReference>
<organism evidence="19 20">
    <name type="scientific">Sphingomonas ginsenosidivorax</name>
    <dbReference type="NCBI Taxonomy" id="862135"/>
    <lineage>
        <taxon>Bacteria</taxon>
        <taxon>Pseudomonadati</taxon>
        <taxon>Pseudomonadota</taxon>
        <taxon>Alphaproteobacteria</taxon>
        <taxon>Sphingomonadales</taxon>
        <taxon>Sphingomonadaceae</taxon>
        <taxon>Sphingomonas</taxon>
    </lineage>
</organism>
<evidence type="ECO:0000256" key="6">
    <source>
        <dbReference type="ARBA" id="ARBA00022676"/>
    </source>
</evidence>
<evidence type="ECO:0000256" key="9">
    <source>
        <dbReference type="ARBA" id="ARBA00022960"/>
    </source>
</evidence>
<feature type="compositionally biased region" description="Basic and acidic residues" evidence="15">
    <location>
        <begin position="676"/>
        <end position="702"/>
    </location>
</feature>
<protein>
    <submittedName>
        <fullName evidence="19">Penicillin-binding protein</fullName>
    </submittedName>
</protein>
<evidence type="ECO:0000313" key="20">
    <source>
        <dbReference type="Proteomes" id="UP000321250"/>
    </source>
</evidence>
<accession>A0A5C6UIB1</accession>
<dbReference type="Pfam" id="PF00912">
    <property type="entry name" value="Transgly"/>
    <property type="match status" value="1"/>
</dbReference>
<keyword evidence="12" id="KW-0961">Cell wall biogenesis/degradation</keyword>
<feature type="region of interest" description="Disordered" evidence="15">
    <location>
        <begin position="1"/>
        <end position="26"/>
    </location>
</feature>
<evidence type="ECO:0000256" key="12">
    <source>
        <dbReference type="ARBA" id="ARBA00023316"/>
    </source>
</evidence>
<evidence type="ECO:0000256" key="16">
    <source>
        <dbReference type="SAM" id="Phobius"/>
    </source>
</evidence>
<feature type="region of interest" description="Disordered" evidence="15">
    <location>
        <begin position="660"/>
        <end position="710"/>
    </location>
</feature>
<keyword evidence="4" id="KW-0121">Carboxypeptidase</keyword>
<keyword evidence="16" id="KW-1133">Transmembrane helix</keyword>
<dbReference type="GO" id="GO:0071555">
    <property type="term" value="P:cell wall organization"/>
    <property type="evidence" value="ECO:0007669"/>
    <property type="project" value="UniProtKB-KW"/>
</dbReference>
<keyword evidence="16" id="KW-0472">Membrane</keyword>
<dbReference type="GO" id="GO:0009002">
    <property type="term" value="F:serine-type D-Ala-D-Ala carboxypeptidase activity"/>
    <property type="evidence" value="ECO:0007669"/>
    <property type="project" value="UniProtKB-EC"/>
</dbReference>
<dbReference type="InterPro" id="IPR012338">
    <property type="entry name" value="Beta-lactam/transpept-like"/>
</dbReference>
<evidence type="ECO:0000259" key="17">
    <source>
        <dbReference type="Pfam" id="PF00905"/>
    </source>
</evidence>
<dbReference type="RefSeq" id="WP_147083238.1">
    <property type="nucleotide sequence ID" value="NZ_VOQR01000001.1"/>
</dbReference>
<keyword evidence="8" id="KW-0378">Hydrolase</keyword>
<keyword evidence="5" id="KW-0645">Protease</keyword>
<evidence type="ECO:0000256" key="5">
    <source>
        <dbReference type="ARBA" id="ARBA00022670"/>
    </source>
</evidence>
<sequence>MADRWTPRPSSDPAPPSASSSERDRLRAAYDADRVERLVSQDLDDLAPEPKPRRKTSVGRWIVRGLGVGIVLLIIAIAWLAITAPLSKSLLPPTPPSITLTADDGTPIARRGAIIGAPVDAATLPPHVVQAFLAIEDRRFYSHWGIDPRGIARAAWANMGSGGVRQGGSTITQQLAKNAFLDSDRTAARKIREAMIALWLEAWLSKDEILSRYLSNVYFGDNCYGLTAASKHYFGRKPKDLSIGQAAMLAGLVKAPSRLAPTSNLDGARRREAVVVGAMVSAGFLTPREGDMVKPQRVLSSAPAQLPNGTYFADWVLPEARDQAGEVKTETTVQTTLDRRLQRAAERVVARAGLRQAQVALVAMRPDGRVVAMVGGKNYAKSPFNRATQARRQPGSTFKLFVYLAAMRAGMTPDSTIEDTPVTIGDWKPKNSDGRYQGTITLRQAFARSSNVAAARLTQQVGVKAVIKAARDLGISTPIANEATIGLGTSTVSLLELTAAYAAISRAQYPVQPRGLADVREKGWYQSLTGGATKMPNSVHDEMLDLLSASIHGTGRGAGITVDAYGKTGTTSNNKDALFVGFAKDLVVGVWVGNDDNSSNPGLSGGGIPARIWRDFMQSALGIAPVVAPEPVVEAVDPDALPEGEDGNFALPEGEIDGMGLNLKMGPDGTITVGPSRDREERPPIEREDRRALEREDRRLPEDEGPGEEN</sequence>
<dbReference type="GO" id="GO:0030288">
    <property type="term" value="C:outer membrane-bounded periplasmic space"/>
    <property type="evidence" value="ECO:0007669"/>
    <property type="project" value="TreeGrafter"/>
</dbReference>
<comment type="pathway">
    <text evidence="1">Cell wall biogenesis; peptidoglycan biosynthesis.</text>
</comment>
<evidence type="ECO:0000256" key="1">
    <source>
        <dbReference type="ARBA" id="ARBA00004752"/>
    </source>
</evidence>
<dbReference type="EMBL" id="VOQR01000001">
    <property type="protein sequence ID" value="TXC71961.1"/>
    <property type="molecule type" value="Genomic_DNA"/>
</dbReference>
<dbReference type="InterPro" id="IPR036950">
    <property type="entry name" value="PBP_transglycosylase"/>
</dbReference>
<keyword evidence="10" id="KW-0573">Peptidoglycan synthesis</keyword>
<dbReference type="OrthoDB" id="9766909at2"/>
<keyword evidence="6" id="KW-0328">Glycosyltransferase</keyword>
<dbReference type="UniPathway" id="UPA00219"/>
<keyword evidence="20" id="KW-1185">Reference proteome</keyword>
<dbReference type="GO" id="GO:0006508">
    <property type="term" value="P:proteolysis"/>
    <property type="evidence" value="ECO:0007669"/>
    <property type="project" value="UniProtKB-KW"/>
</dbReference>
<dbReference type="InterPro" id="IPR050396">
    <property type="entry name" value="Glycosyltr_51/Transpeptidase"/>
</dbReference>
<dbReference type="GO" id="GO:0008658">
    <property type="term" value="F:penicillin binding"/>
    <property type="evidence" value="ECO:0007669"/>
    <property type="project" value="InterPro"/>
</dbReference>
<evidence type="ECO:0000256" key="14">
    <source>
        <dbReference type="ARBA" id="ARBA00049902"/>
    </source>
</evidence>
<dbReference type="FunFam" id="1.10.3810.10:FF:000001">
    <property type="entry name" value="Penicillin-binding protein 1A"/>
    <property type="match status" value="1"/>
</dbReference>
<dbReference type="GO" id="GO:0008955">
    <property type="term" value="F:peptidoglycan glycosyltransferase activity"/>
    <property type="evidence" value="ECO:0007669"/>
    <property type="project" value="UniProtKB-EC"/>
</dbReference>
<dbReference type="SUPFAM" id="SSF56601">
    <property type="entry name" value="beta-lactamase/transpeptidase-like"/>
    <property type="match status" value="1"/>
</dbReference>
<evidence type="ECO:0000256" key="2">
    <source>
        <dbReference type="ARBA" id="ARBA00007090"/>
    </source>
</evidence>
<dbReference type="Proteomes" id="UP000321250">
    <property type="component" value="Unassembled WGS sequence"/>
</dbReference>
<keyword evidence="7" id="KW-0808">Transferase</keyword>
<dbReference type="AlphaFoldDB" id="A0A5C6UIB1"/>
<reference evidence="19 20" key="1">
    <citation type="journal article" date="2013" name="Antonie Van Leeuwenhoek">
        <title>Sphingomonas ginsenosidivorax sp. nov., with the ability to transform ginsenosides.</title>
        <authorList>
            <person name="Jin X.F."/>
            <person name="Kim J.K."/>
            <person name="Liu Q.M."/>
            <person name="Kang M.S."/>
            <person name="He D."/>
            <person name="Jin F.X."/>
            <person name="Kim S.C."/>
            <person name="Im W.T."/>
        </authorList>
    </citation>
    <scope>NUCLEOTIDE SEQUENCE [LARGE SCALE GENOMIC DNA]</scope>
    <source>
        <strain evidence="19 20">KHI67</strain>
    </source>
</reference>
<feature type="transmembrane region" description="Helical" evidence="16">
    <location>
        <begin position="61"/>
        <end position="82"/>
    </location>
</feature>
<dbReference type="GO" id="GO:0008360">
    <property type="term" value="P:regulation of cell shape"/>
    <property type="evidence" value="ECO:0007669"/>
    <property type="project" value="UniProtKB-KW"/>
</dbReference>
<name>A0A5C6UIB1_9SPHN</name>